<dbReference type="Proteomes" id="UP000190027">
    <property type="component" value="Unassembled WGS sequence"/>
</dbReference>
<keyword evidence="5 8" id="KW-0547">Nucleotide-binding</keyword>
<dbReference type="PANTHER" id="PTHR21299">
    <property type="entry name" value="CYTIDYLATE KINASE/PANTOATE-BETA-ALANINE LIGASE"/>
    <property type="match status" value="1"/>
</dbReference>
<dbReference type="InterPro" id="IPR042176">
    <property type="entry name" value="Pantoate_ligase_C"/>
</dbReference>
<feature type="active site" description="Proton donor" evidence="8">
    <location>
        <position position="37"/>
    </location>
</feature>
<evidence type="ECO:0000313" key="9">
    <source>
        <dbReference type="EMBL" id="SKA71842.1"/>
    </source>
</evidence>
<dbReference type="SUPFAM" id="SSF52374">
    <property type="entry name" value="Nucleotidylyl transferase"/>
    <property type="match status" value="1"/>
</dbReference>
<dbReference type="AlphaFoldDB" id="A0A1T4W3M7"/>
<dbReference type="GO" id="GO:0004592">
    <property type="term" value="F:pantoate-beta-alanine ligase activity"/>
    <property type="evidence" value="ECO:0007669"/>
    <property type="project" value="UniProtKB-UniRule"/>
</dbReference>
<comment type="catalytic activity">
    <reaction evidence="7 8">
        <text>(R)-pantoate + beta-alanine + ATP = (R)-pantothenate + AMP + diphosphate + H(+)</text>
        <dbReference type="Rhea" id="RHEA:10912"/>
        <dbReference type="ChEBI" id="CHEBI:15378"/>
        <dbReference type="ChEBI" id="CHEBI:15980"/>
        <dbReference type="ChEBI" id="CHEBI:29032"/>
        <dbReference type="ChEBI" id="CHEBI:30616"/>
        <dbReference type="ChEBI" id="CHEBI:33019"/>
        <dbReference type="ChEBI" id="CHEBI:57966"/>
        <dbReference type="ChEBI" id="CHEBI:456215"/>
        <dbReference type="EC" id="6.3.2.1"/>
    </reaction>
</comment>
<dbReference type="GO" id="GO:0005829">
    <property type="term" value="C:cytosol"/>
    <property type="evidence" value="ECO:0007669"/>
    <property type="project" value="TreeGrafter"/>
</dbReference>
<dbReference type="GO" id="GO:0005524">
    <property type="term" value="F:ATP binding"/>
    <property type="evidence" value="ECO:0007669"/>
    <property type="project" value="UniProtKB-KW"/>
</dbReference>
<dbReference type="EC" id="6.3.2.1" evidence="8"/>
<reference evidence="9 10" key="1">
    <citation type="submission" date="2017-02" db="EMBL/GenBank/DDBJ databases">
        <authorList>
            <person name="Peterson S.W."/>
        </authorList>
    </citation>
    <scope>NUCLEOTIDE SEQUENCE [LARGE SCALE GENOMIC DNA]</scope>
    <source>
        <strain evidence="9 10">DSM 16080</strain>
    </source>
</reference>
<comment type="pathway">
    <text evidence="1 8">Cofactor biosynthesis; (R)-pantothenate biosynthesis; (R)-pantothenate from (R)-pantoate and beta-alanine: step 1/1.</text>
</comment>
<comment type="subunit">
    <text evidence="8">Homodimer.</text>
</comment>
<keyword evidence="4 8" id="KW-0566">Pantothenate biosynthesis</keyword>
<dbReference type="Gene3D" id="3.30.1300.10">
    <property type="entry name" value="Pantoate-beta-alanine ligase, C-terminal domain"/>
    <property type="match status" value="1"/>
</dbReference>
<evidence type="ECO:0000313" key="10">
    <source>
        <dbReference type="Proteomes" id="UP000190027"/>
    </source>
</evidence>
<evidence type="ECO:0000256" key="1">
    <source>
        <dbReference type="ARBA" id="ARBA00004990"/>
    </source>
</evidence>
<dbReference type="InterPro" id="IPR003721">
    <property type="entry name" value="Pantoate_ligase"/>
</dbReference>
<feature type="binding site" evidence="8">
    <location>
        <position position="61"/>
    </location>
    <ligand>
        <name>beta-alanine</name>
        <dbReference type="ChEBI" id="CHEBI:57966"/>
    </ligand>
</feature>
<keyword evidence="8" id="KW-0963">Cytoplasm</keyword>
<feature type="binding site" evidence="8">
    <location>
        <begin position="147"/>
        <end position="150"/>
    </location>
    <ligand>
        <name>ATP</name>
        <dbReference type="ChEBI" id="CHEBI:30616"/>
    </ligand>
</feature>
<organism evidence="9 10">
    <name type="scientific">Paucidesulfovibrio gracilis DSM 16080</name>
    <dbReference type="NCBI Taxonomy" id="1121449"/>
    <lineage>
        <taxon>Bacteria</taxon>
        <taxon>Pseudomonadati</taxon>
        <taxon>Thermodesulfobacteriota</taxon>
        <taxon>Desulfovibrionia</taxon>
        <taxon>Desulfovibrionales</taxon>
        <taxon>Desulfovibrionaceae</taxon>
        <taxon>Paucidesulfovibrio</taxon>
    </lineage>
</organism>
<proteinExistence type="inferred from homology"/>
<feature type="binding site" evidence="8">
    <location>
        <begin position="184"/>
        <end position="187"/>
    </location>
    <ligand>
        <name>ATP</name>
        <dbReference type="ChEBI" id="CHEBI:30616"/>
    </ligand>
</feature>
<evidence type="ECO:0000256" key="3">
    <source>
        <dbReference type="ARBA" id="ARBA00022598"/>
    </source>
</evidence>
<dbReference type="Pfam" id="PF02569">
    <property type="entry name" value="Pantoate_ligase"/>
    <property type="match status" value="1"/>
</dbReference>
<dbReference type="InterPro" id="IPR004821">
    <property type="entry name" value="Cyt_trans-like"/>
</dbReference>
<gene>
    <name evidence="8" type="primary">panC</name>
    <name evidence="9" type="ORF">SAMN02745704_00218</name>
</gene>
<evidence type="ECO:0000256" key="2">
    <source>
        <dbReference type="ARBA" id="ARBA00009256"/>
    </source>
</evidence>
<dbReference type="OrthoDB" id="9773087at2"/>
<comment type="similarity">
    <text evidence="2 8">Belongs to the pantothenate synthetase family.</text>
</comment>
<feature type="binding site" evidence="8">
    <location>
        <position position="176"/>
    </location>
    <ligand>
        <name>ATP</name>
        <dbReference type="ChEBI" id="CHEBI:30616"/>
    </ligand>
</feature>
<dbReference type="NCBIfam" id="TIGR00125">
    <property type="entry name" value="cyt_tran_rel"/>
    <property type="match status" value="1"/>
</dbReference>
<feature type="binding site" evidence="8">
    <location>
        <begin position="30"/>
        <end position="37"/>
    </location>
    <ligand>
        <name>ATP</name>
        <dbReference type="ChEBI" id="CHEBI:30616"/>
    </ligand>
</feature>
<evidence type="ECO:0000256" key="7">
    <source>
        <dbReference type="ARBA" id="ARBA00048258"/>
    </source>
</evidence>
<dbReference type="EMBL" id="FUYC01000001">
    <property type="protein sequence ID" value="SKA71842.1"/>
    <property type="molecule type" value="Genomic_DNA"/>
</dbReference>
<dbReference type="CDD" id="cd00560">
    <property type="entry name" value="PanC"/>
    <property type="match status" value="1"/>
</dbReference>
<dbReference type="Gene3D" id="3.40.50.620">
    <property type="entry name" value="HUPs"/>
    <property type="match status" value="1"/>
</dbReference>
<comment type="subcellular location">
    <subcellularLocation>
        <location evidence="8">Cytoplasm</location>
    </subcellularLocation>
</comment>
<dbReference type="PANTHER" id="PTHR21299:SF1">
    <property type="entry name" value="PANTOATE--BETA-ALANINE LIGASE"/>
    <property type="match status" value="1"/>
</dbReference>
<dbReference type="InterPro" id="IPR014729">
    <property type="entry name" value="Rossmann-like_a/b/a_fold"/>
</dbReference>
<evidence type="ECO:0000256" key="6">
    <source>
        <dbReference type="ARBA" id="ARBA00022840"/>
    </source>
</evidence>
<protein>
    <recommendedName>
        <fullName evidence="8">Pantothenate synthetase</fullName>
        <shortName evidence="8">PS</shortName>
        <ecNumber evidence="8">6.3.2.1</ecNumber>
    </recommendedName>
    <alternativeName>
        <fullName evidence="8">Pantoate--beta-alanine ligase</fullName>
    </alternativeName>
    <alternativeName>
        <fullName evidence="8">Pantoate-activating enzyme</fullName>
    </alternativeName>
</protein>
<dbReference type="NCBIfam" id="TIGR00018">
    <property type="entry name" value="panC"/>
    <property type="match status" value="1"/>
</dbReference>
<feature type="binding site" evidence="8">
    <location>
        <position position="61"/>
    </location>
    <ligand>
        <name>(R)-pantoate</name>
        <dbReference type="ChEBI" id="CHEBI:15980"/>
    </ligand>
</feature>
<feature type="binding site" evidence="8">
    <location>
        <position position="153"/>
    </location>
    <ligand>
        <name>(R)-pantoate</name>
        <dbReference type="ChEBI" id="CHEBI:15980"/>
    </ligand>
</feature>
<dbReference type="HAMAP" id="MF_00158">
    <property type="entry name" value="PanC"/>
    <property type="match status" value="1"/>
</dbReference>
<comment type="miscellaneous">
    <text evidence="8">The reaction proceeds by a bi uni uni bi ping pong mechanism.</text>
</comment>
<dbReference type="GO" id="GO:0015940">
    <property type="term" value="P:pantothenate biosynthetic process"/>
    <property type="evidence" value="ECO:0007669"/>
    <property type="project" value="UniProtKB-UniRule"/>
</dbReference>
<sequence>MITITDPNELQTTCRHWRDQGLRTALVPTMGYFHAGHLSLMDRASPQADKLVVSLFVNPTQFGPNEDLDSYPRDHDRDAALAEAHGVDALFMPEPGSMYAPDHATWIEVPELARGLCGATRPTHFRGVCTVVCKLLHLVQPELAVFGQKDWQQLAIIRRMVRDLNMPVQIQAGPIVREEDGLALSSRNVRLSPEERAQAPAIRQGLLTVQTALHDGERSAPRLLQTLHEYYDAALPLGEADYLSIVDPDDLHPLETVEQRALLAVAIRMKNARLIDNLLLEV</sequence>
<dbReference type="STRING" id="1121449.SAMN02745704_00218"/>
<keyword evidence="3 8" id="KW-0436">Ligase</keyword>
<keyword evidence="10" id="KW-1185">Reference proteome</keyword>
<dbReference type="RefSeq" id="WP_078715803.1">
    <property type="nucleotide sequence ID" value="NZ_FUYC01000001.1"/>
</dbReference>
<accession>A0A1T4W3M7</accession>
<keyword evidence="6 8" id="KW-0067">ATP-binding</keyword>
<evidence type="ECO:0000256" key="4">
    <source>
        <dbReference type="ARBA" id="ARBA00022655"/>
    </source>
</evidence>
<comment type="function">
    <text evidence="8">Catalyzes the condensation of pantoate with beta-alanine in an ATP-dependent reaction via a pantoyl-adenylate intermediate.</text>
</comment>
<evidence type="ECO:0000256" key="8">
    <source>
        <dbReference type="HAMAP-Rule" id="MF_00158"/>
    </source>
</evidence>
<dbReference type="UniPathway" id="UPA00028">
    <property type="reaction ID" value="UER00005"/>
</dbReference>
<name>A0A1T4W3M7_9BACT</name>
<evidence type="ECO:0000256" key="5">
    <source>
        <dbReference type="ARBA" id="ARBA00022741"/>
    </source>
</evidence>